<dbReference type="Proteomes" id="UP000522688">
    <property type="component" value="Unassembled WGS sequence"/>
</dbReference>
<comment type="caution">
    <text evidence="15">The sequence shown here is derived from an EMBL/GenBank/DDBJ whole genome shotgun (WGS) entry which is preliminary data.</text>
</comment>
<accession>A0A7W3JLB7</accession>
<dbReference type="GO" id="GO:0046656">
    <property type="term" value="P:folic acid biosynthetic process"/>
    <property type="evidence" value="ECO:0007669"/>
    <property type="project" value="UniProtKB-KW"/>
</dbReference>
<dbReference type="Pfam" id="PF00809">
    <property type="entry name" value="Pterin_bind"/>
    <property type="match status" value="1"/>
</dbReference>
<evidence type="ECO:0000256" key="10">
    <source>
        <dbReference type="ARBA" id="ARBA00022909"/>
    </source>
</evidence>
<evidence type="ECO:0000256" key="11">
    <source>
        <dbReference type="ARBA" id="ARBA00030193"/>
    </source>
</evidence>
<comment type="pathway">
    <text evidence="3">Cofactor biosynthesis; tetrahydrofolate biosynthesis; 7,8-dihydrofolate from 2-amino-4-hydroxy-6-hydroxymethyl-7,8-dihydropteridine diphosphate and 4-aminobenzoate: step 1/2.</text>
</comment>
<dbReference type="PANTHER" id="PTHR20941">
    <property type="entry name" value="FOLATE SYNTHESIS PROTEINS"/>
    <property type="match status" value="1"/>
</dbReference>
<keyword evidence="7" id="KW-0808">Transferase</keyword>
<evidence type="ECO:0000256" key="4">
    <source>
        <dbReference type="ARBA" id="ARBA00009503"/>
    </source>
</evidence>
<comment type="cofactor">
    <cofactor evidence="2">
        <name>Mg(2+)</name>
        <dbReference type="ChEBI" id="CHEBI:18420"/>
    </cofactor>
</comment>
<reference evidence="15 17" key="2">
    <citation type="submission" date="2020-07" db="EMBL/GenBank/DDBJ databases">
        <title>Sequencing the genomes of 1000 actinobacteria strains.</title>
        <authorList>
            <person name="Klenk H.-P."/>
        </authorList>
    </citation>
    <scope>NUCLEOTIDE SEQUENCE [LARGE SCALE GENOMIC DNA]</scope>
    <source>
        <strain evidence="15 17">DSM 10309</strain>
    </source>
</reference>
<keyword evidence="10" id="KW-0289">Folate biosynthesis</keyword>
<keyword evidence="8" id="KW-0479">Metal-binding</keyword>
<feature type="compositionally biased region" description="Low complexity" evidence="12">
    <location>
        <begin position="74"/>
        <end position="111"/>
    </location>
</feature>
<dbReference type="PANTHER" id="PTHR20941:SF1">
    <property type="entry name" value="FOLIC ACID SYNTHESIS PROTEIN FOL1"/>
    <property type="match status" value="1"/>
</dbReference>
<reference evidence="14 16" key="1">
    <citation type="submission" date="2019-07" db="EMBL/GenBank/DDBJ databases">
        <title>Whole genome shotgun sequence of Frigoribacterium faeni NBRC 103066.</title>
        <authorList>
            <person name="Hosoyama A."/>
            <person name="Uohara A."/>
            <person name="Ohji S."/>
            <person name="Ichikawa N."/>
        </authorList>
    </citation>
    <scope>NUCLEOTIDE SEQUENCE [LARGE SCALE GENOMIC DNA]</scope>
    <source>
        <strain evidence="14 16">NBRC 103066</strain>
    </source>
</reference>
<gene>
    <name evidence="15" type="ORF">FB463_003215</name>
    <name evidence="14" type="ORF">FFA01_13300</name>
</gene>
<organism evidence="15 17">
    <name type="scientific">Frigoribacterium faeni</name>
    <dbReference type="NCBI Taxonomy" id="145483"/>
    <lineage>
        <taxon>Bacteria</taxon>
        <taxon>Bacillati</taxon>
        <taxon>Actinomycetota</taxon>
        <taxon>Actinomycetes</taxon>
        <taxon>Micrococcales</taxon>
        <taxon>Microbacteriaceae</taxon>
        <taxon>Frigoribacterium</taxon>
    </lineage>
</organism>
<sequence>MTDTPSGAHRAPDEPSAGRAWKRPRGRERYPDPVILDAPPASAPAAGSERRLVLSLGERAAVRPPAQLPPVTHTPATRTPGGPVTATATEAPAAAAPTSAPAAASATTAAPAPDPVIPATVSEPREVRRASGRRLIAGGRFDGPIDDREQAAHRTRVGSHAAPTLVVPPVRGADERPTSSAAAAPVAVTPSAAAPAAAPVAVTPSAAATAAVTPREPDVATRAISVVRPGADRAAAPRSRTGTLVMGILNVTPDSFSDGGRYVAVDDALTHARDLVAAGADVIDVGGESTRPGADRVDPIDEQRRVLPVIRQLASEGVRVSIDTMNAATAYAAVEAGADIVNDVSGGLADRFMAQVVADTGRTFVAMHWRGHLDGTDRSQYDDVAAQVRDELRQRVAELVVQGVDPDRLVLDPGVGFSKDAAENWQVLASLHELARLGMPLLVGASRKRFLGELLPQGATAEDRDPATAVISVLAAQAGVWAVRVHDVASTRAALDVWQAWQQGAAPTRSARHA</sequence>
<evidence type="ECO:0000259" key="13">
    <source>
        <dbReference type="PROSITE" id="PS50972"/>
    </source>
</evidence>
<dbReference type="GO" id="GO:0046872">
    <property type="term" value="F:metal ion binding"/>
    <property type="evidence" value="ECO:0007669"/>
    <property type="project" value="UniProtKB-KW"/>
</dbReference>
<dbReference type="GO" id="GO:0005829">
    <property type="term" value="C:cytosol"/>
    <property type="evidence" value="ECO:0007669"/>
    <property type="project" value="TreeGrafter"/>
</dbReference>
<proteinExistence type="inferred from homology"/>
<dbReference type="EMBL" id="JACGWW010000013">
    <property type="protein sequence ID" value="MBA8814938.1"/>
    <property type="molecule type" value="Genomic_DNA"/>
</dbReference>
<dbReference type="FunFam" id="3.20.20.20:FF:000006">
    <property type="entry name" value="Dihydropteroate synthase"/>
    <property type="match status" value="1"/>
</dbReference>
<name>A0A7W3JLB7_9MICO</name>
<dbReference type="Proteomes" id="UP000321154">
    <property type="component" value="Unassembled WGS sequence"/>
</dbReference>
<dbReference type="PROSITE" id="PS00793">
    <property type="entry name" value="DHPS_2"/>
    <property type="match status" value="1"/>
</dbReference>
<feature type="domain" description="Pterin-binding" evidence="13">
    <location>
        <begin position="243"/>
        <end position="496"/>
    </location>
</feature>
<keyword evidence="16" id="KW-1185">Reference proteome</keyword>
<evidence type="ECO:0000313" key="16">
    <source>
        <dbReference type="Proteomes" id="UP000321154"/>
    </source>
</evidence>
<dbReference type="InterPro" id="IPR006390">
    <property type="entry name" value="DHP_synth_dom"/>
</dbReference>
<evidence type="ECO:0000313" key="17">
    <source>
        <dbReference type="Proteomes" id="UP000522688"/>
    </source>
</evidence>
<evidence type="ECO:0000256" key="3">
    <source>
        <dbReference type="ARBA" id="ARBA00004763"/>
    </source>
</evidence>
<dbReference type="InterPro" id="IPR045031">
    <property type="entry name" value="DHP_synth-like"/>
</dbReference>
<feature type="region of interest" description="Disordered" evidence="12">
    <location>
        <begin position="1"/>
        <end position="119"/>
    </location>
</feature>
<comment type="similarity">
    <text evidence="4">Belongs to the DHPS family.</text>
</comment>
<evidence type="ECO:0000256" key="5">
    <source>
        <dbReference type="ARBA" id="ARBA00012458"/>
    </source>
</evidence>
<keyword evidence="9" id="KW-0460">Magnesium</keyword>
<evidence type="ECO:0000256" key="7">
    <source>
        <dbReference type="ARBA" id="ARBA00022679"/>
    </source>
</evidence>
<dbReference type="PROSITE" id="PS00792">
    <property type="entry name" value="DHPS_1"/>
    <property type="match status" value="1"/>
</dbReference>
<evidence type="ECO:0000256" key="1">
    <source>
        <dbReference type="ARBA" id="ARBA00000012"/>
    </source>
</evidence>
<comment type="catalytic activity">
    <reaction evidence="1">
        <text>(7,8-dihydropterin-6-yl)methyl diphosphate + 4-aminobenzoate = 7,8-dihydropteroate + diphosphate</text>
        <dbReference type="Rhea" id="RHEA:19949"/>
        <dbReference type="ChEBI" id="CHEBI:17836"/>
        <dbReference type="ChEBI" id="CHEBI:17839"/>
        <dbReference type="ChEBI" id="CHEBI:33019"/>
        <dbReference type="ChEBI" id="CHEBI:72950"/>
        <dbReference type="EC" id="2.5.1.15"/>
    </reaction>
</comment>
<evidence type="ECO:0000256" key="12">
    <source>
        <dbReference type="SAM" id="MobiDB-lite"/>
    </source>
</evidence>
<dbReference type="AlphaFoldDB" id="A0A7W3JLB7"/>
<dbReference type="SUPFAM" id="SSF51717">
    <property type="entry name" value="Dihydropteroate synthetase-like"/>
    <property type="match status" value="1"/>
</dbReference>
<evidence type="ECO:0000256" key="6">
    <source>
        <dbReference type="ARBA" id="ARBA00016919"/>
    </source>
</evidence>
<evidence type="ECO:0000256" key="8">
    <source>
        <dbReference type="ARBA" id="ARBA00022723"/>
    </source>
</evidence>
<dbReference type="GO" id="GO:0004156">
    <property type="term" value="F:dihydropteroate synthase activity"/>
    <property type="evidence" value="ECO:0007669"/>
    <property type="project" value="UniProtKB-EC"/>
</dbReference>
<dbReference type="GO" id="GO:0046654">
    <property type="term" value="P:tetrahydrofolate biosynthetic process"/>
    <property type="evidence" value="ECO:0007669"/>
    <property type="project" value="TreeGrafter"/>
</dbReference>
<dbReference type="InterPro" id="IPR000489">
    <property type="entry name" value="Pterin-binding_dom"/>
</dbReference>
<dbReference type="EMBL" id="BJUV01000010">
    <property type="protein sequence ID" value="GEK83021.1"/>
    <property type="molecule type" value="Genomic_DNA"/>
</dbReference>
<dbReference type="CDD" id="cd00739">
    <property type="entry name" value="DHPS"/>
    <property type="match status" value="1"/>
</dbReference>
<dbReference type="EC" id="2.5.1.15" evidence="5"/>
<protein>
    <recommendedName>
        <fullName evidence="6">Dihydropteroate synthase</fullName>
        <ecNumber evidence="5">2.5.1.15</ecNumber>
    </recommendedName>
    <alternativeName>
        <fullName evidence="11">Dihydropteroate pyrophosphorylase</fullName>
    </alternativeName>
</protein>
<dbReference type="PROSITE" id="PS50972">
    <property type="entry name" value="PTERIN_BINDING"/>
    <property type="match status" value="1"/>
</dbReference>
<evidence type="ECO:0000256" key="9">
    <source>
        <dbReference type="ARBA" id="ARBA00022842"/>
    </source>
</evidence>
<dbReference type="Gene3D" id="3.20.20.20">
    <property type="entry name" value="Dihydropteroate synthase-like"/>
    <property type="match status" value="1"/>
</dbReference>
<evidence type="ECO:0000313" key="14">
    <source>
        <dbReference type="EMBL" id="GEK83021.1"/>
    </source>
</evidence>
<evidence type="ECO:0000256" key="2">
    <source>
        <dbReference type="ARBA" id="ARBA00001946"/>
    </source>
</evidence>
<dbReference type="NCBIfam" id="TIGR01496">
    <property type="entry name" value="DHPS"/>
    <property type="match status" value="1"/>
</dbReference>
<dbReference type="InterPro" id="IPR011005">
    <property type="entry name" value="Dihydropteroate_synth-like_sf"/>
</dbReference>
<evidence type="ECO:0000313" key="15">
    <source>
        <dbReference type="EMBL" id="MBA8814938.1"/>
    </source>
</evidence>